<accession>A0A128FI70</accession>
<dbReference type="RefSeq" id="WP_062714420.1">
    <property type="nucleotide sequence ID" value="NZ_CAWRCI010000067.1"/>
</dbReference>
<dbReference type="EMBL" id="FIZY01000067">
    <property type="protein sequence ID" value="CZF86492.1"/>
    <property type="molecule type" value="Genomic_DNA"/>
</dbReference>
<evidence type="ECO:0000256" key="2">
    <source>
        <dbReference type="ARBA" id="ARBA00023002"/>
    </source>
</evidence>
<dbReference type="InterPro" id="IPR036291">
    <property type="entry name" value="NAD(P)-bd_dom_sf"/>
</dbReference>
<evidence type="ECO:0000313" key="4">
    <source>
        <dbReference type="Proteomes" id="UP000073601"/>
    </source>
</evidence>
<gene>
    <name evidence="3" type="primary">gno_2</name>
    <name evidence="3" type="ORF">GMA8713_04526</name>
</gene>
<dbReference type="EC" id="1.1.1.69" evidence="3"/>
<proteinExistence type="inferred from homology"/>
<dbReference type="OrthoDB" id="9803333at2"/>
<keyword evidence="2 3" id="KW-0560">Oxidoreductase</keyword>
<dbReference type="PANTHER" id="PTHR42760:SF5">
    <property type="entry name" value="2-DEHYDRO-3-DEOXY-D-GLUCONATE 5-DEHYDROGENASE"/>
    <property type="match status" value="1"/>
</dbReference>
<name>A0A128FI70_9GAMM</name>
<comment type="similarity">
    <text evidence="1">Belongs to the short-chain dehydrogenases/reductases (SDR) family.</text>
</comment>
<dbReference type="FunFam" id="3.40.50.720:FF:000084">
    <property type="entry name" value="Short-chain dehydrogenase reductase"/>
    <property type="match status" value="1"/>
</dbReference>
<keyword evidence="4" id="KW-1185">Reference proteome</keyword>
<dbReference type="Pfam" id="PF13561">
    <property type="entry name" value="adh_short_C2"/>
    <property type="match status" value="1"/>
</dbReference>
<dbReference type="Gene3D" id="3.40.50.720">
    <property type="entry name" value="NAD(P)-binding Rossmann-like Domain"/>
    <property type="match status" value="1"/>
</dbReference>
<organism evidence="3 4">
    <name type="scientific">Grimontia marina</name>
    <dbReference type="NCBI Taxonomy" id="646534"/>
    <lineage>
        <taxon>Bacteria</taxon>
        <taxon>Pseudomonadati</taxon>
        <taxon>Pseudomonadota</taxon>
        <taxon>Gammaproteobacteria</taxon>
        <taxon>Vibrionales</taxon>
        <taxon>Vibrionaceae</taxon>
        <taxon>Grimontia</taxon>
    </lineage>
</organism>
<dbReference type="InterPro" id="IPR002347">
    <property type="entry name" value="SDR_fam"/>
</dbReference>
<dbReference type="PANTHER" id="PTHR42760">
    <property type="entry name" value="SHORT-CHAIN DEHYDROGENASES/REDUCTASES FAMILY MEMBER"/>
    <property type="match status" value="1"/>
</dbReference>
<protein>
    <submittedName>
        <fullName evidence="3">Gluconate 5-dehydrogenase</fullName>
        <ecNumber evidence="3">1.1.1.69</ecNumber>
    </submittedName>
</protein>
<evidence type="ECO:0000313" key="3">
    <source>
        <dbReference type="EMBL" id="CZF86492.1"/>
    </source>
</evidence>
<dbReference type="PRINTS" id="PR00081">
    <property type="entry name" value="GDHRDH"/>
</dbReference>
<dbReference type="PRINTS" id="PR00080">
    <property type="entry name" value="SDRFAMILY"/>
</dbReference>
<dbReference type="GO" id="GO:0008874">
    <property type="term" value="F:gluconate 5-dehydrogenase activity"/>
    <property type="evidence" value="ECO:0007669"/>
    <property type="project" value="UniProtKB-EC"/>
</dbReference>
<dbReference type="InterPro" id="IPR020904">
    <property type="entry name" value="Sc_DH/Rdtase_CS"/>
</dbReference>
<dbReference type="SUPFAM" id="SSF51735">
    <property type="entry name" value="NAD(P)-binding Rossmann-fold domains"/>
    <property type="match status" value="1"/>
</dbReference>
<sequence>MTGSMINQLFNLEGQVALVTGAGSGIGQRMAYALAKAGAKVVLSGRHAETLAQTAVAIASEGRDAAIETVDLNKRETLPRFIEKVSSHFGSPDILVNAAGVNLRQPADDITLESWDMTLNLNLSVPFFLAKACLSGMREKGRGKIINIGSLQSYRAFTNSIPYGASKGGVAQLTRAMAEAWSKEGITTNAIAPGFFQTPLTERVFSDDSLSKHHASMTAIGRNGELSDFDGLTVFLASRASDYISGQMISLDGGYTAK</sequence>
<dbReference type="AlphaFoldDB" id="A0A128FI70"/>
<dbReference type="Proteomes" id="UP000073601">
    <property type="component" value="Unassembled WGS sequence"/>
</dbReference>
<reference evidence="4" key="1">
    <citation type="submission" date="2016-02" db="EMBL/GenBank/DDBJ databases">
        <authorList>
            <person name="Rodrigo-Torres Lidia"/>
            <person name="Arahal R.David."/>
        </authorList>
    </citation>
    <scope>NUCLEOTIDE SEQUENCE [LARGE SCALE GENOMIC DNA]</scope>
    <source>
        <strain evidence="4">CECT 8713</strain>
    </source>
</reference>
<dbReference type="PROSITE" id="PS00061">
    <property type="entry name" value="ADH_SHORT"/>
    <property type="match status" value="1"/>
</dbReference>
<evidence type="ECO:0000256" key="1">
    <source>
        <dbReference type="ARBA" id="ARBA00006484"/>
    </source>
</evidence>